<gene>
    <name evidence="1" type="ORF">GCM10007907_37110</name>
</gene>
<accession>A0ABQ5YJZ2</accession>
<evidence type="ECO:0000313" key="1">
    <source>
        <dbReference type="EMBL" id="GLR14921.1"/>
    </source>
</evidence>
<protein>
    <submittedName>
        <fullName evidence="1">Uncharacterized protein</fullName>
    </submittedName>
</protein>
<dbReference type="EMBL" id="BSOG01000006">
    <property type="protein sequence ID" value="GLR14921.1"/>
    <property type="molecule type" value="Genomic_DNA"/>
</dbReference>
<dbReference type="Proteomes" id="UP001156706">
    <property type="component" value="Unassembled WGS sequence"/>
</dbReference>
<proteinExistence type="predicted"/>
<keyword evidence="2" id="KW-1185">Reference proteome</keyword>
<evidence type="ECO:0000313" key="2">
    <source>
        <dbReference type="Proteomes" id="UP001156706"/>
    </source>
</evidence>
<organism evidence="1 2">
    <name type="scientific">Chitinimonas prasina</name>
    <dbReference type="NCBI Taxonomy" id="1434937"/>
    <lineage>
        <taxon>Bacteria</taxon>
        <taxon>Pseudomonadati</taxon>
        <taxon>Pseudomonadota</taxon>
        <taxon>Betaproteobacteria</taxon>
        <taxon>Neisseriales</taxon>
        <taxon>Chitinibacteraceae</taxon>
        <taxon>Chitinimonas</taxon>
    </lineage>
</organism>
<name>A0ABQ5YJZ2_9NEIS</name>
<reference evidence="2" key="1">
    <citation type="journal article" date="2019" name="Int. J. Syst. Evol. Microbiol.">
        <title>The Global Catalogue of Microorganisms (GCM) 10K type strain sequencing project: providing services to taxonomists for standard genome sequencing and annotation.</title>
        <authorList>
            <consortium name="The Broad Institute Genomics Platform"/>
            <consortium name="The Broad Institute Genome Sequencing Center for Infectious Disease"/>
            <person name="Wu L."/>
            <person name="Ma J."/>
        </authorList>
    </citation>
    <scope>NUCLEOTIDE SEQUENCE [LARGE SCALE GENOMIC DNA]</scope>
    <source>
        <strain evidence="2">NBRC 110044</strain>
    </source>
</reference>
<dbReference type="RefSeq" id="WP_284197993.1">
    <property type="nucleotide sequence ID" value="NZ_BSOG01000006.1"/>
</dbReference>
<sequence>MSLPINSFSDFLLAAKQQDQPQRLLFVFARAELPEHASLEERARFDAGQGGTLAPLMCVDKLPEEIGDFVQLRTESEQMGPSWQLLFAASLAGRGGKAPGSAEAEPHLNRMIEAIKQGRVQQLLAFDRQGEPQRLY</sequence>
<comment type="caution">
    <text evidence="1">The sequence shown here is derived from an EMBL/GenBank/DDBJ whole genome shotgun (WGS) entry which is preliminary data.</text>
</comment>